<dbReference type="SMART" id="SM00220">
    <property type="entry name" value="S_TKc"/>
    <property type="match status" value="1"/>
</dbReference>
<evidence type="ECO:0000256" key="4">
    <source>
        <dbReference type="SAM" id="MobiDB-lite"/>
    </source>
</evidence>
<keyword evidence="7" id="KW-1185">Reference proteome</keyword>
<dbReference type="PROSITE" id="PS50011">
    <property type="entry name" value="PROTEIN_KINASE_DOM"/>
    <property type="match status" value="1"/>
</dbReference>
<dbReference type="Proteomes" id="UP000054408">
    <property type="component" value="Unassembled WGS sequence"/>
</dbReference>
<keyword evidence="6" id="KW-0808">Transferase</keyword>
<keyword evidence="6" id="KW-0418">Kinase</keyword>
<dbReference type="PANTHER" id="PTHR24347">
    <property type="entry name" value="SERINE/THREONINE-PROTEIN KINASE"/>
    <property type="match status" value="1"/>
</dbReference>
<dbReference type="InterPro" id="IPR017441">
    <property type="entry name" value="Protein_kinase_ATP_BS"/>
</dbReference>
<feature type="region of interest" description="Disordered" evidence="4">
    <location>
        <begin position="1"/>
        <end position="25"/>
    </location>
</feature>
<organism evidence="6 7">
    <name type="scientific">Thecamonas trahens ATCC 50062</name>
    <dbReference type="NCBI Taxonomy" id="461836"/>
    <lineage>
        <taxon>Eukaryota</taxon>
        <taxon>Apusozoa</taxon>
        <taxon>Apusomonadida</taxon>
        <taxon>Apusomonadidae</taxon>
        <taxon>Thecamonas</taxon>
    </lineage>
</organism>
<dbReference type="EMBL" id="GL349471">
    <property type="protein sequence ID" value="KNC52019.1"/>
    <property type="molecule type" value="Genomic_DNA"/>
</dbReference>
<dbReference type="AlphaFoldDB" id="A0A0L0DI23"/>
<dbReference type="GO" id="GO:0004672">
    <property type="term" value="F:protein kinase activity"/>
    <property type="evidence" value="ECO:0007669"/>
    <property type="project" value="InterPro"/>
</dbReference>
<evidence type="ECO:0000256" key="3">
    <source>
        <dbReference type="PROSITE-ProRule" id="PRU10141"/>
    </source>
</evidence>
<dbReference type="PROSITE" id="PS00108">
    <property type="entry name" value="PROTEIN_KINASE_ST"/>
    <property type="match status" value="1"/>
</dbReference>
<keyword evidence="2 3" id="KW-0067">ATP-binding</keyword>
<name>A0A0L0DI23_THETB</name>
<feature type="compositionally biased region" description="Low complexity" evidence="4">
    <location>
        <begin position="475"/>
        <end position="493"/>
    </location>
</feature>
<feature type="region of interest" description="Disordered" evidence="4">
    <location>
        <begin position="417"/>
        <end position="527"/>
    </location>
</feature>
<reference evidence="6 7" key="1">
    <citation type="submission" date="2010-05" db="EMBL/GenBank/DDBJ databases">
        <title>The Genome Sequence of Thecamonas trahens ATCC 50062.</title>
        <authorList>
            <consortium name="The Broad Institute Genome Sequencing Platform"/>
            <person name="Russ C."/>
            <person name="Cuomo C."/>
            <person name="Shea T."/>
            <person name="Young S.K."/>
            <person name="Zeng Q."/>
            <person name="Koehrsen M."/>
            <person name="Haas B."/>
            <person name="Borodovsky M."/>
            <person name="Guigo R."/>
            <person name="Alvarado L."/>
            <person name="Berlin A."/>
            <person name="Bochicchio J."/>
            <person name="Borenstein D."/>
            <person name="Chapman S."/>
            <person name="Chen Z."/>
            <person name="Freedman E."/>
            <person name="Gellesch M."/>
            <person name="Goldberg J."/>
            <person name="Griggs A."/>
            <person name="Gujja S."/>
            <person name="Heilman E."/>
            <person name="Heiman D."/>
            <person name="Hepburn T."/>
            <person name="Howarth C."/>
            <person name="Jen D."/>
            <person name="Larson L."/>
            <person name="Mehta T."/>
            <person name="Park D."/>
            <person name="Pearson M."/>
            <person name="Roberts A."/>
            <person name="Saif S."/>
            <person name="Shenoy N."/>
            <person name="Sisk P."/>
            <person name="Stolte C."/>
            <person name="Sykes S."/>
            <person name="Thomson T."/>
            <person name="Walk T."/>
            <person name="White J."/>
            <person name="Yandava C."/>
            <person name="Burger G."/>
            <person name="Gray M.W."/>
            <person name="Holland P.W.H."/>
            <person name="King N."/>
            <person name="Lang F.B.F."/>
            <person name="Roger A.J."/>
            <person name="Ruiz-Trillo I."/>
            <person name="Lander E."/>
            <person name="Nusbaum C."/>
        </authorList>
    </citation>
    <scope>NUCLEOTIDE SEQUENCE [LARGE SCALE GENOMIC DNA]</scope>
    <source>
        <strain evidence="6 7">ATCC 50062</strain>
    </source>
</reference>
<feature type="compositionally biased region" description="Low complexity" evidence="4">
    <location>
        <begin position="454"/>
        <end position="464"/>
    </location>
</feature>
<evidence type="ECO:0000256" key="2">
    <source>
        <dbReference type="ARBA" id="ARBA00022840"/>
    </source>
</evidence>
<feature type="compositionally biased region" description="Low complexity" evidence="4">
    <location>
        <begin position="380"/>
        <end position="392"/>
    </location>
</feature>
<dbReference type="eggNOG" id="KOG0032">
    <property type="taxonomic scope" value="Eukaryota"/>
</dbReference>
<dbReference type="Gene3D" id="1.10.510.10">
    <property type="entry name" value="Transferase(Phosphotransferase) domain 1"/>
    <property type="match status" value="1"/>
</dbReference>
<gene>
    <name evidence="6" type="ORF">AMSG_08272</name>
</gene>
<evidence type="ECO:0000259" key="5">
    <source>
        <dbReference type="PROSITE" id="PS50011"/>
    </source>
</evidence>
<dbReference type="GeneID" id="25567000"/>
<dbReference type="SUPFAM" id="SSF56112">
    <property type="entry name" value="Protein kinase-like (PK-like)"/>
    <property type="match status" value="1"/>
</dbReference>
<dbReference type="OrthoDB" id="541276at2759"/>
<dbReference type="OMA" id="CEFELRD"/>
<feature type="region of interest" description="Disordered" evidence="4">
    <location>
        <begin position="356"/>
        <end position="392"/>
    </location>
</feature>
<dbReference type="CDD" id="cd05117">
    <property type="entry name" value="STKc_CAMK"/>
    <property type="match status" value="1"/>
</dbReference>
<dbReference type="FunFam" id="1.10.510.10:FF:000571">
    <property type="entry name" value="Maternal embryonic leucine zipper kinase"/>
    <property type="match status" value="1"/>
</dbReference>
<dbReference type="InterPro" id="IPR011009">
    <property type="entry name" value="Kinase-like_dom_sf"/>
</dbReference>
<evidence type="ECO:0000256" key="1">
    <source>
        <dbReference type="ARBA" id="ARBA00022741"/>
    </source>
</evidence>
<keyword evidence="1 3" id="KW-0547">Nucleotide-binding</keyword>
<evidence type="ECO:0000313" key="6">
    <source>
        <dbReference type="EMBL" id="KNC52019.1"/>
    </source>
</evidence>
<evidence type="ECO:0000313" key="7">
    <source>
        <dbReference type="Proteomes" id="UP000054408"/>
    </source>
</evidence>
<dbReference type="STRING" id="461836.A0A0L0DI23"/>
<dbReference type="FunFam" id="3.30.200.20:FF:000042">
    <property type="entry name" value="Aurora kinase A"/>
    <property type="match status" value="1"/>
</dbReference>
<dbReference type="PROSITE" id="PS00107">
    <property type="entry name" value="PROTEIN_KINASE_ATP"/>
    <property type="match status" value="1"/>
</dbReference>
<dbReference type="InterPro" id="IPR000719">
    <property type="entry name" value="Prot_kinase_dom"/>
</dbReference>
<feature type="domain" description="Protein kinase" evidence="5">
    <location>
        <begin position="51"/>
        <end position="305"/>
    </location>
</feature>
<dbReference type="RefSeq" id="XP_013755602.1">
    <property type="nucleotide sequence ID" value="XM_013900148.1"/>
</dbReference>
<proteinExistence type="predicted"/>
<accession>A0A0L0DI23</accession>
<sequence length="527" mass="57262">MRSTKGGARSKGSANERRGSTSSALERRRRISLAIDGDSMGELVREVEDYYEILDVLGQGAYGTVYRCRDVVSGEEYAIKTVELKKTDESSFKGLLYEVGIMKRLHHKSVVQLKRVMQTDMHMYIVMELCEFELRDRVSSAHPLSEAETRVVMKQLLEAIGYMHSQRIAHRDLKPANILLVKDDLSKIKVSDFGLSYRMDSDHVMDDKCGTPAYMAPEVINDRQVYSEKCDVWSLGIIMYVLLVGKLPFRSKSTEALFALIAGGEYSLPPHVPLSDLGADLLARLLAVNPIERYSAAEALTHPWLTGQADADAVIQPTMFEMLLSFKARARLRKAMHVVLATAYLWRGIGRSATGSELPPDSPAGIPADDNDQVSDDAAIDSAGADSGSLASDQDVSLAPSVVHNVVPLSISRIAASQGERTRKLSPRSIVAAPSSRKRSLSGEGHSSMPMLNTSAADAATTTSGPPSGSHLMRASPRSVSSTLTSSAKSVPSYMRATTASSKKTRRNSPAGSARGSSKERRSAKRG</sequence>
<dbReference type="GO" id="GO:0005524">
    <property type="term" value="F:ATP binding"/>
    <property type="evidence" value="ECO:0007669"/>
    <property type="project" value="UniProtKB-UniRule"/>
</dbReference>
<dbReference type="Pfam" id="PF00069">
    <property type="entry name" value="Pkinase"/>
    <property type="match status" value="1"/>
</dbReference>
<dbReference type="InterPro" id="IPR008271">
    <property type="entry name" value="Ser/Thr_kinase_AS"/>
</dbReference>
<feature type="binding site" evidence="3">
    <location>
        <position position="80"/>
    </location>
    <ligand>
        <name>ATP</name>
        <dbReference type="ChEBI" id="CHEBI:30616"/>
    </ligand>
</feature>
<protein>
    <submittedName>
        <fullName evidence="6">CAMK protein kinase</fullName>
    </submittedName>
</protein>
<feature type="compositionally biased region" description="Acidic residues" evidence="4">
    <location>
        <begin position="369"/>
        <end position="379"/>
    </location>
</feature>